<dbReference type="PROSITE" id="PS51482">
    <property type="entry name" value="DEGV"/>
    <property type="match status" value="1"/>
</dbReference>
<dbReference type="Proteomes" id="UP000515909">
    <property type="component" value="Chromosome"/>
</dbReference>
<dbReference type="Gene3D" id="2.20.28.50">
    <property type="entry name" value="degv family protein"/>
    <property type="match status" value="1"/>
</dbReference>
<dbReference type="Pfam" id="PF02645">
    <property type="entry name" value="DegV"/>
    <property type="match status" value="1"/>
</dbReference>
<dbReference type="NCBIfam" id="TIGR00762">
    <property type="entry name" value="DegV"/>
    <property type="match status" value="1"/>
</dbReference>
<evidence type="ECO:0000313" key="4">
    <source>
        <dbReference type="Proteomes" id="UP000515909"/>
    </source>
</evidence>
<evidence type="ECO:0000256" key="2">
    <source>
        <dbReference type="ARBA" id="ARBA00023121"/>
    </source>
</evidence>
<dbReference type="SUPFAM" id="SSF82549">
    <property type="entry name" value="DAK1/DegV-like"/>
    <property type="match status" value="1"/>
</dbReference>
<organism evidence="3 4">
    <name type="scientific">Caproicibacter fermentans</name>
    <dbReference type="NCBI Taxonomy" id="2576756"/>
    <lineage>
        <taxon>Bacteria</taxon>
        <taxon>Bacillati</taxon>
        <taxon>Bacillota</taxon>
        <taxon>Clostridia</taxon>
        <taxon>Eubacteriales</taxon>
        <taxon>Acutalibacteraceae</taxon>
        <taxon>Caproicibacter</taxon>
    </lineage>
</organism>
<protein>
    <submittedName>
        <fullName evidence="3">DegV family protein</fullName>
    </submittedName>
</protein>
<sequence>MSDYRIITDSNTDLTQEQTDRLDLTVIPMSFTIGDDSLLDYPDERDLSSHEFYRRIAAGETSTTNQISIATFTETFEPYLAAGQDVLYLGFSSGLSGTYNNSVIAAKELASKYPQRRIATADTLAASMGEGLLVYHAAMMKRGGASLEEVRSWMEQNRNRMHHWFTVDDLNHLKRGGRISGASALVGTMLGIKPVMHFDDQGHIILMEKIRGRKQSLDTLVGHMEKTCIEPDKQMIFISHSDSPEGCEYVASEVKRRLGVTQIETAPIGPVIGAHTGTGTVALFYLGQDREYEQQKQ</sequence>
<dbReference type="GO" id="GO:0008289">
    <property type="term" value="F:lipid binding"/>
    <property type="evidence" value="ECO:0007669"/>
    <property type="project" value="UniProtKB-KW"/>
</dbReference>
<dbReference type="InterPro" id="IPR003797">
    <property type="entry name" value="DegV"/>
</dbReference>
<evidence type="ECO:0000256" key="1">
    <source>
        <dbReference type="ARBA" id="ARBA00003238"/>
    </source>
</evidence>
<dbReference type="InterPro" id="IPR050270">
    <property type="entry name" value="DegV_domain_contain"/>
</dbReference>
<proteinExistence type="predicted"/>
<dbReference type="InterPro" id="IPR043168">
    <property type="entry name" value="DegV_C"/>
</dbReference>
<dbReference type="KEGG" id="cfem:HCR03_10235"/>
<evidence type="ECO:0000313" key="3">
    <source>
        <dbReference type="EMBL" id="QNK39158.1"/>
    </source>
</evidence>
<dbReference type="RefSeq" id="WP_187034176.1">
    <property type="nucleotide sequence ID" value="NZ_CP060286.1"/>
</dbReference>
<dbReference type="PANTHER" id="PTHR33434">
    <property type="entry name" value="DEGV DOMAIN-CONTAINING PROTEIN DR_1986-RELATED"/>
    <property type="match status" value="1"/>
</dbReference>
<accession>A0A7G8T6B7</accession>
<dbReference type="Gene3D" id="3.40.50.10440">
    <property type="entry name" value="Dihydroxyacetone kinase, domain 1"/>
    <property type="match status" value="1"/>
</dbReference>
<gene>
    <name evidence="3" type="ORF">HCR03_10235</name>
</gene>
<dbReference type="PANTHER" id="PTHR33434:SF3">
    <property type="entry name" value="DEGV DOMAIN-CONTAINING PROTEIN YITS"/>
    <property type="match status" value="1"/>
</dbReference>
<reference evidence="3 4" key="1">
    <citation type="submission" date="2020-08" db="EMBL/GenBank/DDBJ databases">
        <title>The isolate Caproiciproducens sp. 7D4C2 produces n-caproate at mildly acidic conditions from hexoses: genome and rBOX comparison with related strains and chain-elongating bacteria.</title>
        <authorList>
            <person name="Esquivel-Elizondo S."/>
            <person name="Bagci C."/>
            <person name="Temovska M."/>
            <person name="Jeon B.S."/>
            <person name="Bessarab I."/>
            <person name="Williams R.B.H."/>
            <person name="Huson D.H."/>
            <person name="Angenent L.T."/>
        </authorList>
    </citation>
    <scope>NUCLEOTIDE SEQUENCE [LARGE SCALE GENOMIC DNA]</scope>
    <source>
        <strain evidence="3 4">7D4C2</strain>
    </source>
</reference>
<dbReference type="EMBL" id="CP060286">
    <property type="protein sequence ID" value="QNK39158.1"/>
    <property type="molecule type" value="Genomic_DNA"/>
</dbReference>
<dbReference type="AlphaFoldDB" id="A0A7G8T6B7"/>
<name>A0A7G8T6B7_9FIRM</name>
<comment type="function">
    <text evidence="1">May bind long-chain fatty acids, such as palmitate, and may play a role in lipid transport or fatty acid metabolism.</text>
</comment>
<keyword evidence="2" id="KW-0446">Lipid-binding</keyword>
<dbReference type="Gene3D" id="3.30.1180.10">
    <property type="match status" value="1"/>
</dbReference>